<evidence type="ECO:0000256" key="2">
    <source>
        <dbReference type="ARBA" id="ARBA00022475"/>
    </source>
</evidence>
<keyword evidence="4 9" id="KW-0812">Transmembrane</keyword>
<keyword evidence="6 9" id="KW-0472">Membrane</keyword>
<sequence>MGRMAQSVSPERGAAGPGTGRTRRALAAVAPWAWPLLAVSVLVRVAATLSGGSLGRLLDLHVYVDGAATTFSGNLYGFVLQDGAEGAALPFTYPPFAAVLFYPLHLIPFTVLGVAWQVLSVAALYAVVRIALRMAMGDGADAPHIRTAAVLWTVIGMWLEPMRVTINFGQINIFLVLLVMVAVQSRRSWCAGLLVGIAAGIKLTPAVTGLYFLARRRWAAAAWSAVAFAGTVAVSFALIGDETRRYFEDLLGDADRIGPVGAPINQSLRGALSRIAGHDLGDHWIVIGTIIVFAALSFVAWRALDRDDRLGTLILVQLLGLLASPISWNHHWVWVLPMIIWLLHGAVSRFPGARTLAVVWTVVMLVGVSSVLLNPRTAAGEVIGGSPAEVVLGTVDVALTIVTVGWTAWAARSGRVSPARAG</sequence>
<proteinExistence type="inferred from homology"/>
<feature type="transmembrane region" description="Helical" evidence="9">
    <location>
        <begin position="25"/>
        <end position="47"/>
    </location>
</feature>
<evidence type="ECO:0000256" key="6">
    <source>
        <dbReference type="ARBA" id="ARBA00023136"/>
    </source>
</evidence>
<feature type="transmembrane region" description="Helical" evidence="9">
    <location>
        <begin position="164"/>
        <end position="183"/>
    </location>
</feature>
<accession>A0ABP9CPS2</accession>
<keyword evidence="2" id="KW-1003">Cell membrane</keyword>
<dbReference type="RefSeq" id="WP_242474857.1">
    <property type="nucleotide sequence ID" value="NZ_BAABKQ010000001.1"/>
</dbReference>
<protein>
    <submittedName>
        <fullName evidence="10">Mannosyltransferase</fullName>
    </submittedName>
</protein>
<comment type="subcellular location">
    <subcellularLocation>
        <location evidence="1">Cell membrane</location>
        <topology evidence="1">Multi-pass membrane protein</topology>
    </subcellularLocation>
</comment>
<keyword evidence="10" id="KW-0328">Glycosyltransferase</keyword>
<dbReference type="Pfam" id="PF09594">
    <property type="entry name" value="GT87"/>
    <property type="match status" value="1"/>
</dbReference>
<gene>
    <name evidence="10" type="ORF">GCM10023353_16210</name>
</gene>
<organism evidence="10 11">
    <name type="scientific">Tomitella cavernea</name>
    <dbReference type="NCBI Taxonomy" id="1387982"/>
    <lineage>
        <taxon>Bacteria</taxon>
        <taxon>Bacillati</taxon>
        <taxon>Actinomycetota</taxon>
        <taxon>Actinomycetes</taxon>
        <taxon>Mycobacteriales</taxon>
        <taxon>Tomitella</taxon>
    </lineage>
</organism>
<evidence type="ECO:0000256" key="8">
    <source>
        <dbReference type="SAM" id="MobiDB-lite"/>
    </source>
</evidence>
<name>A0ABP9CPS2_9ACTN</name>
<keyword evidence="11" id="KW-1185">Reference proteome</keyword>
<dbReference type="Proteomes" id="UP001500839">
    <property type="component" value="Unassembled WGS sequence"/>
</dbReference>
<evidence type="ECO:0000256" key="5">
    <source>
        <dbReference type="ARBA" id="ARBA00022989"/>
    </source>
</evidence>
<feature type="region of interest" description="Disordered" evidence="8">
    <location>
        <begin position="1"/>
        <end position="20"/>
    </location>
</feature>
<comment type="similarity">
    <text evidence="7">Belongs to the glycosyltransferase 87 family.</text>
</comment>
<feature type="transmembrane region" description="Helical" evidence="9">
    <location>
        <begin position="310"/>
        <end position="326"/>
    </location>
</feature>
<feature type="transmembrane region" description="Helical" evidence="9">
    <location>
        <begin position="106"/>
        <end position="128"/>
    </location>
</feature>
<dbReference type="EMBL" id="BAABKQ010000001">
    <property type="protein sequence ID" value="GAA4812206.1"/>
    <property type="molecule type" value="Genomic_DNA"/>
</dbReference>
<feature type="transmembrane region" description="Helical" evidence="9">
    <location>
        <begin position="357"/>
        <end position="378"/>
    </location>
</feature>
<dbReference type="InterPro" id="IPR018584">
    <property type="entry name" value="GT87"/>
</dbReference>
<evidence type="ECO:0000256" key="7">
    <source>
        <dbReference type="ARBA" id="ARBA00024033"/>
    </source>
</evidence>
<evidence type="ECO:0000256" key="1">
    <source>
        <dbReference type="ARBA" id="ARBA00004651"/>
    </source>
</evidence>
<feature type="transmembrane region" description="Helical" evidence="9">
    <location>
        <begin position="284"/>
        <end position="303"/>
    </location>
</feature>
<evidence type="ECO:0000313" key="10">
    <source>
        <dbReference type="EMBL" id="GAA4812206.1"/>
    </source>
</evidence>
<feature type="transmembrane region" description="Helical" evidence="9">
    <location>
        <begin position="189"/>
        <end position="213"/>
    </location>
</feature>
<feature type="transmembrane region" description="Helical" evidence="9">
    <location>
        <begin position="220"/>
        <end position="240"/>
    </location>
</feature>
<reference evidence="11" key="1">
    <citation type="journal article" date="2019" name="Int. J. Syst. Evol. Microbiol.">
        <title>The Global Catalogue of Microorganisms (GCM) 10K type strain sequencing project: providing services to taxonomists for standard genome sequencing and annotation.</title>
        <authorList>
            <consortium name="The Broad Institute Genomics Platform"/>
            <consortium name="The Broad Institute Genome Sequencing Center for Infectious Disease"/>
            <person name="Wu L."/>
            <person name="Ma J."/>
        </authorList>
    </citation>
    <scope>NUCLEOTIDE SEQUENCE [LARGE SCALE GENOMIC DNA]</scope>
    <source>
        <strain evidence="11">JCM 18542</strain>
    </source>
</reference>
<dbReference type="GO" id="GO:0016757">
    <property type="term" value="F:glycosyltransferase activity"/>
    <property type="evidence" value="ECO:0007669"/>
    <property type="project" value="UniProtKB-KW"/>
</dbReference>
<keyword evidence="3" id="KW-0808">Transferase</keyword>
<evidence type="ECO:0000256" key="9">
    <source>
        <dbReference type="SAM" id="Phobius"/>
    </source>
</evidence>
<evidence type="ECO:0000256" key="3">
    <source>
        <dbReference type="ARBA" id="ARBA00022679"/>
    </source>
</evidence>
<comment type="caution">
    <text evidence="10">The sequence shown here is derived from an EMBL/GenBank/DDBJ whole genome shotgun (WGS) entry which is preliminary data.</text>
</comment>
<evidence type="ECO:0000313" key="11">
    <source>
        <dbReference type="Proteomes" id="UP001500839"/>
    </source>
</evidence>
<keyword evidence="5 9" id="KW-1133">Transmembrane helix</keyword>
<dbReference type="NCBIfam" id="NF009915">
    <property type="entry name" value="PRK13375.1"/>
    <property type="match status" value="1"/>
</dbReference>
<evidence type="ECO:0000256" key="4">
    <source>
        <dbReference type="ARBA" id="ARBA00022692"/>
    </source>
</evidence>